<reference evidence="4" key="1">
    <citation type="submission" date="2020-09" db="EMBL/GenBank/DDBJ databases">
        <title>Novel species of Mucilaginibacter isolated from a glacier on the Tibetan Plateau.</title>
        <authorList>
            <person name="Liu Q."/>
            <person name="Xin Y.-H."/>
        </authorList>
    </citation>
    <scope>NUCLEOTIDE SEQUENCE</scope>
    <source>
        <strain evidence="4">ZB1P21</strain>
    </source>
</reference>
<evidence type="ECO:0000256" key="1">
    <source>
        <dbReference type="SAM" id="Phobius"/>
    </source>
</evidence>
<dbReference type="EMBL" id="JACWMX010000007">
    <property type="protein sequence ID" value="MBD1394735.1"/>
    <property type="molecule type" value="Genomic_DNA"/>
</dbReference>
<keyword evidence="5" id="KW-1185">Reference proteome</keyword>
<dbReference type="Gene3D" id="2.60.120.1440">
    <property type="match status" value="1"/>
</dbReference>
<keyword evidence="1" id="KW-0472">Membrane</keyword>
<evidence type="ECO:0000313" key="5">
    <source>
        <dbReference type="Proteomes" id="UP000619078"/>
    </source>
</evidence>
<dbReference type="PANTHER" id="PTHR30273">
    <property type="entry name" value="PERIPLASMIC SIGNAL SENSOR AND SIGMA FACTOR ACTIVATOR FECR-RELATED"/>
    <property type="match status" value="1"/>
</dbReference>
<proteinExistence type="predicted"/>
<dbReference type="RefSeq" id="WP_191164627.1">
    <property type="nucleotide sequence ID" value="NZ_JACWMX010000007.1"/>
</dbReference>
<evidence type="ECO:0000313" key="4">
    <source>
        <dbReference type="EMBL" id="MBD1394735.1"/>
    </source>
</evidence>
<keyword evidence="1" id="KW-0812">Transmembrane</keyword>
<gene>
    <name evidence="4" type="ORF">IDJ76_16630</name>
</gene>
<dbReference type="GO" id="GO:0016989">
    <property type="term" value="F:sigma factor antagonist activity"/>
    <property type="evidence" value="ECO:0007669"/>
    <property type="project" value="TreeGrafter"/>
</dbReference>
<dbReference type="Pfam" id="PF16344">
    <property type="entry name" value="FecR_C"/>
    <property type="match status" value="1"/>
</dbReference>
<name>A0A926S243_9SPHI</name>
<dbReference type="PANTHER" id="PTHR30273:SF2">
    <property type="entry name" value="PROTEIN FECR"/>
    <property type="match status" value="1"/>
</dbReference>
<dbReference type="InterPro" id="IPR032508">
    <property type="entry name" value="FecR_C"/>
</dbReference>
<feature type="transmembrane region" description="Helical" evidence="1">
    <location>
        <begin position="90"/>
        <end position="114"/>
    </location>
</feature>
<sequence>MDTSRSRLSYLFNCYYSKTATLQERDELFALIAAGKKDDALSELIRTAWDDLHLTAPLFTTNQTDQILQNILTAAKPVGNIPNARPHPTFLLWTKLAAAAIVLFFLSFGAYLYLYQTKAPVKTLVAKNKVALHDALPGSSKALLTLANGNTIILDNAKNGTLAKQGNTLVNKTDDGKLVYNLSNIGDKDAAVSINTITTPRGGEYQIILPDGTKVWLNAASSLKFPTRFTGNSRDVEITGEAYFEVTKNKLMPFKVKTNRAEIEVLGTHFNVMAYDDESLMKTTLLEGAVNIKSGTSTYKLKPGEQAQVNATGNTNVTNNIDVDDEVAWKNGIFQFRDAGIDVILRQASRWYDIDITYKGKLTTKELNGRISRNVKASALLSMLNYSGANLHIEGKHIIVE</sequence>
<accession>A0A926S243</accession>
<protein>
    <submittedName>
        <fullName evidence="4">FecR family protein</fullName>
    </submittedName>
</protein>
<organism evidence="4 5">
    <name type="scientific">Mucilaginibacter glaciei</name>
    <dbReference type="NCBI Taxonomy" id="2772109"/>
    <lineage>
        <taxon>Bacteria</taxon>
        <taxon>Pseudomonadati</taxon>
        <taxon>Bacteroidota</taxon>
        <taxon>Sphingobacteriia</taxon>
        <taxon>Sphingobacteriales</taxon>
        <taxon>Sphingobacteriaceae</taxon>
        <taxon>Mucilaginibacter</taxon>
    </lineage>
</organism>
<dbReference type="InterPro" id="IPR012373">
    <property type="entry name" value="Ferrdict_sens_TM"/>
</dbReference>
<dbReference type="Pfam" id="PF04773">
    <property type="entry name" value="FecR"/>
    <property type="match status" value="1"/>
</dbReference>
<comment type="caution">
    <text evidence="4">The sequence shown here is derived from an EMBL/GenBank/DDBJ whole genome shotgun (WGS) entry which is preliminary data.</text>
</comment>
<dbReference type="AlphaFoldDB" id="A0A926S243"/>
<dbReference type="FunFam" id="2.60.120.1440:FF:000001">
    <property type="entry name" value="Putative anti-sigma factor"/>
    <property type="match status" value="1"/>
</dbReference>
<evidence type="ECO:0000259" key="3">
    <source>
        <dbReference type="Pfam" id="PF16344"/>
    </source>
</evidence>
<dbReference type="Proteomes" id="UP000619078">
    <property type="component" value="Unassembled WGS sequence"/>
</dbReference>
<feature type="domain" description="Protein FecR C-terminal" evidence="3">
    <location>
        <begin position="334"/>
        <end position="400"/>
    </location>
</feature>
<dbReference type="Gene3D" id="3.55.50.30">
    <property type="match status" value="1"/>
</dbReference>
<feature type="domain" description="FecR protein" evidence="2">
    <location>
        <begin position="196"/>
        <end position="290"/>
    </location>
</feature>
<keyword evidence="1" id="KW-1133">Transmembrane helix</keyword>
<dbReference type="InterPro" id="IPR006860">
    <property type="entry name" value="FecR"/>
</dbReference>
<evidence type="ECO:0000259" key="2">
    <source>
        <dbReference type="Pfam" id="PF04773"/>
    </source>
</evidence>